<gene>
    <name evidence="1" type="ORF">HOLleu_32471</name>
</gene>
<proteinExistence type="predicted"/>
<dbReference type="EMBL" id="JAIZAY010000016">
    <property type="protein sequence ID" value="KAJ8027347.1"/>
    <property type="molecule type" value="Genomic_DNA"/>
</dbReference>
<evidence type="ECO:0000313" key="1">
    <source>
        <dbReference type="EMBL" id="KAJ8027347.1"/>
    </source>
</evidence>
<protein>
    <submittedName>
        <fullName evidence="1">Uncharacterized protein</fullName>
    </submittedName>
</protein>
<evidence type="ECO:0000313" key="2">
    <source>
        <dbReference type="Proteomes" id="UP001152320"/>
    </source>
</evidence>
<organism evidence="1 2">
    <name type="scientific">Holothuria leucospilota</name>
    <name type="common">Black long sea cucumber</name>
    <name type="synonym">Mertensiothuria leucospilota</name>
    <dbReference type="NCBI Taxonomy" id="206669"/>
    <lineage>
        <taxon>Eukaryota</taxon>
        <taxon>Metazoa</taxon>
        <taxon>Echinodermata</taxon>
        <taxon>Eleutherozoa</taxon>
        <taxon>Echinozoa</taxon>
        <taxon>Holothuroidea</taxon>
        <taxon>Aspidochirotacea</taxon>
        <taxon>Aspidochirotida</taxon>
        <taxon>Holothuriidae</taxon>
        <taxon>Holothuria</taxon>
    </lineage>
</organism>
<comment type="caution">
    <text evidence="1">The sequence shown here is derived from an EMBL/GenBank/DDBJ whole genome shotgun (WGS) entry which is preliminary data.</text>
</comment>
<reference evidence="1" key="1">
    <citation type="submission" date="2021-10" db="EMBL/GenBank/DDBJ databases">
        <title>Tropical sea cucumber genome reveals ecological adaptation and Cuvierian tubules defense mechanism.</title>
        <authorList>
            <person name="Chen T."/>
        </authorList>
    </citation>
    <scope>NUCLEOTIDE SEQUENCE</scope>
    <source>
        <strain evidence="1">Nanhai2018</strain>
        <tissue evidence="1">Muscle</tissue>
    </source>
</reference>
<dbReference type="OrthoDB" id="5976086at2759"/>
<keyword evidence="2" id="KW-1185">Reference proteome</keyword>
<accession>A0A9Q1BIR5</accession>
<name>A0A9Q1BIR5_HOLLE</name>
<sequence length="279" mass="30828">MGAALGATVKKVFEDNKIDDRGKQKEVEERIGQLQQLVEMKLQGFYNEMILHATGKDPSIQVPISTVVDKVQSIYATDMSDIHNTLTTTIEKAVGDLLGSNWKNAISDLIKGGLESFFGPTQISISGMISEKRAYHVVWSNNAMIRLDTFVTKTSLKDMAGLDKSTQTFGGYILVVSVVDVLTINKQVFMYEFSKFQEQISRNDPGATKKLEDDIARTDQILAFILSMYEKGSCSKSVGKSSHDHIDGQATGGIRPLVHLPLQKAVEAQGQISAFQDRY</sequence>
<dbReference type="Proteomes" id="UP001152320">
    <property type="component" value="Chromosome 16"/>
</dbReference>
<dbReference type="AlphaFoldDB" id="A0A9Q1BIR5"/>